<dbReference type="RefSeq" id="WP_341836201.1">
    <property type="nucleotide sequence ID" value="NZ_CP149822.1"/>
</dbReference>
<evidence type="ECO:0000256" key="2">
    <source>
        <dbReference type="ARBA" id="ARBA00022448"/>
    </source>
</evidence>
<feature type="transmembrane region" description="Helical" evidence="7">
    <location>
        <begin position="196"/>
        <end position="220"/>
    </location>
</feature>
<feature type="transmembrane region" description="Helical" evidence="7">
    <location>
        <begin position="365"/>
        <end position="388"/>
    </location>
</feature>
<evidence type="ECO:0000256" key="6">
    <source>
        <dbReference type="ARBA" id="ARBA00023136"/>
    </source>
</evidence>
<dbReference type="PROSITE" id="PS50850">
    <property type="entry name" value="MFS"/>
    <property type="match status" value="1"/>
</dbReference>
<keyword evidence="6 7" id="KW-0472">Membrane</keyword>
<dbReference type="PANTHER" id="PTHR42718">
    <property type="entry name" value="MAJOR FACILITATOR SUPERFAMILY MULTIDRUG TRANSPORTER MFSC"/>
    <property type="match status" value="1"/>
</dbReference>
<feature type="transmembrane region" description="Helical" evidence="7">
    <location>
        <begin position="49"/>
        <end position="68"/>
    </location>
</feature>
<keyword evidence="2" id="KW-0813">Transport</keyword>
<evidence type="ECO:0000313" key="9">
    <source>
        <dbReference type="EMBL" id="WZN41347.1"/>
    </source>
</evidence>
<dbReference type="InterPro" id="IPR004638">
    <property type="entry name" value="EmrB-like"/>
</dbReference>
<dbReference type="SUPFAM" id="SSF103473">
    <property type="entry name" value="MFS general substrate transporter"/>
    <property type="match status" value="1"/>
</dbReference>
<keyword evidence="4 7" id="KW-0812">Transmembrane</keyword>
<feature type="transmembrane region" description="Helical" evidence="7">
    <location>
        <begin position="138"/>
        <end position="159"/>
    </location>
</feature>
<dbReference type="InterPro" id="IPR011701">
    <property type="entry name" value="MFS"/>
</dbReference>
<dbReference type="Gene3D" id="1.20.1720.10">
    <property type="entry name" value="Multidrug resistance protein D"/>
    <property type="match status" value="1"/>
</dbReference>
<gene>
    <name evidence="9" type="ORF">WJU16_25615</name>
</gene>
<evidence type="ECO:0000256" key="4">
    <source>
        <dbReference type="ARBA" id="ARBA00022692"/>
    </source>
</evidence>
<dbReference type="EMBL" id="CP149822">
    <property type="protein sequence ID" value="WZN41347.1"/>
    <property type="molecule type" value="Genomic_DNA"/>
</dbReference>
<dbReference type="InterPro" id="IPR036259">
    <property type="entry name" value="MFS_trans_sf"/>
</dbReference>
<dbReference type="Gene3D" id="1.20.1250.20">
    <property type="entry name" value="MFS general substrate transporter like domains"/>
    <property type="match status" value="1"/>
</dbReference>
<evidence type="ECO:0000256" key="3">
    <source>
        <dbReference type="ARBA" id="ARBA00022475"/>
    </source>
</evidence>
<keyword evidence="3" id="KW-1003">Cell membrane</keyword>
<accession>A0ABZ2YPT7</accession>
<dbReference type="Pfam" id="PF07690">
    <property type="entry name" value="MFS_1"/>
    <property type="match status" value="1"/>
</dbReference>
<evidence type="ECO:0000313" key="10">
    <source>
        <dbReference type="Proteomes" id="UP001485459"/>
    </source>
</evidence>
<dbReference type="CDD" id="cd17321">
    <property type="entry name" value="MFS_MMR_MDR_like"/>
    <property type="match status" value="1"/>
</dbReference>
<evidence type="ECO:0000256" key="1">
    <source>
        <dbReference type="ARBA" id="ARBA00004651"/>
    </source>
</evidence>
<organism evidence="9 10">
    <name type="scientific">Chitinophaga pollutisoli</name>
    <dbReference type="NCBI Taxonomy" id="3133966"/>
    <lineage>
        <taxon>Bacteria</taxon>
        <taxon>Pseudomonadati</taxon>
        <taxon>Bacteroidota</taxon>
        <taxon>Chitinophagia</taxon>
        <taxon>Chitinophagales</taxon>
        <taxon>Chitinophagaceae</taxon>
        <taxon>Chitinophaga</taxon>
    </lineage>
</organism>
<sequence>MPTFPLQSAKGRSVMAASILASSMAFIDGTALNVVLPALQEQLQATAAGLFWVLNAYLLMLAALILVGGALGDRLGRKRVFMTGILVFIAGSAACGLAGNVEQLVLFRVLQGGGGALMIPGSLSLLSSSINENEQGKAIGTWSAFTTLVTMGGPVLGGALADAGLWRYIFFINVPIGLISLFILRRHVPEQRDESAAGGIDYMGGVLTALGLAALTFGFLRMPEYGISHWQSWGALAAGVLLLAVFVRVEMQSPHPMLPLHLFRNRTFSGANLLTFFLYAAMGTGMLFVSLNMVQVQGYSQLQSGLTFLPFTVLMILLARPAGSWADKTGPRPFLVGGPLLAGTGLFLMSLAGETGGPSHYWTTFFPGILVLGLGMSLTVAPLTATVMGALPPQLSGTASGVNNAVTRIASVFATAIFGALAVLLLAKDVRQGLEGLTMNDGVKSAVVAETVNLGNAHPPGGVPRELTSTVKALYKEGFIAAYRKILLISAVLGWLSGLIAWWMIPGKAQFRKRPSASG</sequence>
<reference evidence="10" key="1">
    <citation type="submission" date="2024-03" db="EMBL/GenBank/DDBJ databases">
        <title>Chitinophaga horti sp. nov., isolated from garden soil.</title>
        <authorList>
            <person name="Lee D.S."/>
            <person name="Han D.M."/>
            <person name="Baek J.H."/>
            <person name="Choi D.G."/>
            <person name="Jeon J.H."/>
            <person name="Jeon C.O."/>
        </authorList>
    </citation>
    <scope>NUCLEOTIDE SEQUENCE [LARGE SCALE GENOMIC DNA]</scope>
    <source>
        <strain evidence="10">GPA1</strain>
    </source>
</reference>
<feature type="domain" description="Major facilitator superfamily (MFS) profile" evidence="8">
    <location>
        <begin position="14"/>
        <end position="509"/>
    </location>
</feature>
<protein>
    <submittedName>
        <fullName evidence="9">MFS transporter</fullName>
    </submittedName>
</protein>
<comment type="subcellular location">
    <subcellularLocation>
        <location evidence="1">Cell membrane</location>
        <topology evidence="1">Multi-pass membrane protein</topology>
    </subcellularLocation>
</comment>
<feature type="transmembrane region" description="Helical" evidence="7">
    <location>
        <begin position="486"/>
        <end position="505"/>
    </location>
</feature>
<feature type="transmembrane region" description="Helical" evidence="7">
    <location>
        <begin position="165"/>
        <end position="184"/>
    </location>
</feature>
<feature type="transmembrane region" description="Helical" evidence="7">
    <location>
        <begin position="232"/>
        <end position="249"/>
    </location>
</feature>
<dbReference type="Proteomes" id="UP001485459">
    <property type="component" value="Chromosome"/>
</dbReference>
<name>A0ABZ2YPT7_9BACT</name>
<feature type="transmembrane region" description="Helical" evidence="7">
    <location>
        <begin position="270"/>
        <end position="290"/>
    </location>
</feature>
<dbReference type="NCBIfam" id="TIGR00711">
    <property type="entry name" value="efflux_EmrB"/>
    <property type="match status" value="1"/>
</dbReference>
<keyword evidence="5 7" id="KW-1133">Transmembrane helix</keyword>
<feature type="transmembrane region" description="Helical" evidence="7">
    <location>
        <begin position="409"/>
        <end position="427"/>
    </location>
</feature>
<keyword evidence="10" id="KW-1185">Reference proteome</keyword>
<feature type="transmembrane region" description="Helical" evidence="7">
    <location>
        <begin position="80"/>
        <end position="99"/>
    </location>
</feature>
<feature type="transmembrane region" description="Helical" evidence="7">
    <location>
        <begin position="334"/>
        <end position="353"/>
    </location>
</feature>
<evidence type="ECO:0000256" key="5">
    <source>
        <dbReference type="ARBA" id="ARBA00022989"/>
    </source>
</evidence>
<evidence type="ECO:0000256" key="7">
    <source>
        <dbReference type="SAM" id="Phobius"/>
    </source>
</evidence>
<dbReference type="PANTHER" id="PTHR42718:SF42">
    <property type="entry name" value="EXPORT PROTEIN"/>
    <property type="match status" value="1"/>
</dbReference>
<proteinExistence type="predicted"/>
<evidence type="ECO:0000259" key="8">
    <source>
        <dbReference type="PROSITE" id="PS50850"/>
    </source>
</evidence>
<feature type="transmembrane region" description="Helical" evidence="7">
    <location>
        <begin position="302"/>
        <end position="322"/>
    </location>
</feature>
<dbReference type="InterPro" id="IPR020846">
    <property type="entry name" value="MFS_dom"/>
</dbReference>